<protein>
    <submittedName>
        <fullName evidence="1">CACTA en-spm transposon protein</fullName>
    </submittedName>
</protein>
<gene>
    <name evidence="1" type="ORF">E5676_scaffold84664G00040</name>
</gene>
<reference evidence="1 2" key="1">
    <citation type="submission" date="2019-08" db="EMBL/GenBank/DDBJ databases">
        <title>Draft genome sequences of two oriental melons (Cucumis melo L. var makuwa).</title>
        <authorList>
            <person name="Kwon S.-Y."/>
        </authorList>
    </citation>
    <scope>NUCLEOTIDE SEQUENCE [LARGE SCALE GENOMIC DNA]</scope>
    <source>
        <strain evidence="2">cv. Chang Bougi</strain>
        <tissue evidence="1">Leaf</tissue>
    </source>
</reference>
<organism evidence="1 2">
    <name type="scientific">Cucumis melo var. makuwa</name>
    <name type="common">Oriental melon</name>
    <dbReference type="NCBI Taxonomy" id="1194695"/>
    <lineage>
        <taxon>Eukaryota</taxon>
        <taxon>Viridiplantae</taxon>
        <taxon>Streptophyta</taxon>
        <taxon>Embryophyta</taxon>
        <taxon>Tracheophyta</taxon>
        <taxon>Spermatophyta</taxon>
        <taxon>Magnoliopsida</taxon>
        <taxon>eudicotyledons</taxon>
        <taxon>Gunneridae</taxon>
        <taxon>Pentapetalae</taxon>
        <taxon>rosids</taxon>
        <taxon>fabids</taxon>
        <taxon>Cucurbitales</taxon>
        <taxon>Cucurbitaceae</taxon>
        <taxon>Benincaseae</taxon>
        <taxon>Cucumis</taxon>
    </lineage>
</organism>
<name>A0A5D3E3F4_CUCMM</name>
<accession>A0A5D3E3F4</accession>
<dbReference type="PANTHER" id="PTHR10775">
    <property type="entry name" value="OS08G0208400 PROTEIN"/>
    <property type="match status" value="1"/>
</dbReference>
<evidence type="ECO:0000313" key="1">
    <source>
        <dbReference type="EMBL" id="TYK30597.1"/>
    </source>
</evidence>
<proteinExistence type="predicted"/>
<dbReference type="AlphaFoldDB" id="A0A5D3E3F4"/>
<dbReference type="Proteomes" id="UP000321947">
    <property type="component" value="Unassembled WGS sequence"/>
</dbReference>
<comment type="caution">
    <text evidence="1">The sequence shown here is derived from an EMBL/GenBank/DDBJ whole genome shotgun (WGS) entry which is preliminary data.</text>
</comment>
<sequence length="329" mass="37493">MKRRGETLSRHCCCPRCHERVVVPLPPSATAHPYLRGGSRIACKVSLLKGVDQFFQLYATLLWTINDFPTYGDLSWWSKKGYQACPICMGDRSSFRIQEVDNVENEHLNVLEIVVSHQVDEHIEDDTLCKINVDSTIVDCTISSFPYAFLETEGHHWWATIRASLIMETCAVSTLKVGAAISVCVRKTFLIRCLKWADVGREYFEIVKGDLQHFKKYSDPEEADANPPYLLVGSDDDCHYLCDHYMSRAFKFLNLLQHQMLELQSQPTSEGNQPLFGDEIWETVLDRRSGYSKSHGWGPKPKAYKMTIASSSTMSCLQSRVYSRALITC</sequence>
<dbReference type="PANTHER" id="PTHR10775:SF182">
    <property type="entry name" value="TRANSPOSON, EN_SPM-LIKE, TRANSPOSASE-ASSOCIATED DOMAIN PROTEIN-RELATED"/>
    <property type="match status" value="1"/>
</dbReference>
<dbReference type="InterPro" id="IPR004242">
    <property type="entry name" value="Transposase_21"/>
</dbReference>
<evidence type="ECO:0000313" key="2">
    <source>
        <dbReference type="Proteomes" id="UP000321947"/>
    </source>
</evidence>
<dbReference type="EMBL" id="SSTD01000331">
    <property type="protein sequence ID" value="TYK30597.1"/>
    <property type="molecule type" value="Genomic_DNA"/>
</dbReference>
<dbReference type="Pfam" id="PF02992">
    <property type="entry name" value="Transposase_21"/>
    <property type="match status" value="1"/>
</dbReference>